<sequence>MKRIASWLLAGCVSALAWAQMPAAGQPLTVDEIIAKNADARGGVDAWRKVRTMIWMGHVESANAPTPNAPFVLALRRPNSTRFEITAMNQRIVRVFDGKDGWKIRPSSGGAPDVQPYTPAEVRYARDEQVIDGPLLDHTAKGIAVSLDGMDAIEGKDAYRLAVTLPSGAHRHVWVDAASFLDVRYDREAPGLSGAPVKIEVTYRDYREVEGVQVPFAIESGVAGAAKRDRLVLEWVSLNPPLDDAMFVKPLVPGRRASVAVGAGGMQAPRSAFAPAQ</sequence>
<evidence type="ECO:0000313" key="2">
    <source>
        <dbReference type="EMBL" id="ALL70993.1"/>
    </source>
</evidence>
<dbReference type="KEGG" id="bcai:K788_0002178"/>
<feature type="signal peptide" evidence="1">
    <location>
        <begin position="1"/>
        <end position="19"/>
    </location>
</feature>
<dbReference type="EMBL" id="CP012748">
    <property type="protein sequence ID" value="ALL70993.1"/>
    <property type="molecule type" value="Genomic_DNA"/>
</dbReference>
<dbReference type="Proteomes" id="UP000019146">
    <property type="component" value="Plasmid unnamed"/>
</dbReference>
<proteinExistence type="predicted"/>
<name>A0A0P0RPI0_9BURK</name>
<dbReference type="GeneID" id="69974398"/>
<keyword evidence="1" id="KW-0732">Signal</keyword>
<feature type="chain" id="PRO_5006054537" evidence="1">
    <location>
        <begin position="20"/>
        <end position="277"/>
    </location>
</feature>
<accession>A0A0P0RPI0</accession>
<gene>
    <name evidence="2" type="ORF">K788_0002178</name>
</gene>
<dbReference type="RefSeq" id="WP_035993190.1">
    <property type="nucleotide sequence ID" value="NZ_CP012748.1"/>
</dbReference>
<dbReference type="Gene3D" id="2.50.20.10">
    <property type="entry name" value="Lipoprotein localisation LolA/LolB/LppX"/>
    <property type="match status" value="1"/>
</dbReference>
<dbReference type="AlphaFoldDB" id="A0A0P0RPI0"/>
<reference evidence="2 3" key="1">
    <citation type="journal article" date="2014" name="Genome Announc.">
        <title>Draft Genome Sequence of the Haloacid-Degrading Burkholderia caribensis Strain MBA4.</title>
        <authorList>
            <person name="Pan Y."/>
            <person name="Kong K.F."/>
            <person name="Tsang J.S."/>
        </authorList>
    </citation>
    <scope>NUCLEOTIDE SEQUENCE [LARGE SCALE GENOMIC DNA]</scope>
    <source>
        <strain evidence="2 3">MBA4</strain>
        <plasmid evidence="3">Plasmid</plasmid>
    </source>
</reference>
<evidence type="ECO:0000256" key="1">
    <source>
        <dbReference type="SAM" id="SignalP"/>
    </source>
</evidence>
<organism evidence="2 3">
    <name type="scientific">Paraburkholderia caribensis MBA4</name>
    <dbReference type="NCBI Taxonomy" id="1323664"/>
    <lineage>
        <taxon>Bacteria</taxon>
        <taxon>Pseudomonadati</taxon>
        <taxon>Pseudomonadota</taxon>
        <taxon>Betaproteobacteria</taxon>
        <taxon>Burkholderiales</taxon>
        <taxon>Burkholderiaceae</taxon>
        <taxon>Paraburkholderia</taxon>
    </lineage>
</organism>
<keyword evidence="2" id="KW-0614">Plasmid</keyword>
<evidence type="ECO:0000313" key="3">
    <source>
        <dbReference type="Proteomes" id="UP000019146"/>
    </source>
</evidence>
<geneLocation type="plasmid" evidence="3"/>
<protein>
    <submittedName>
        <fullName evidence="2">Putative signal peptide protein</fullName>
    </submittedName>
</protein>